<dbReference type="AlphaFoldDB" id="A0AA94H5X4"/>
<evidence type="ECO:0000313" key="1">
    <source>
        <dbReference type="EMBL" id="SFC90108.1"/>
    </source>
</evidence>
<accession>A0AA94H5X4</accession>
<protein>
    <submittedName>
        <fullName evidence="1">Uncharacterized protein</fullName>
    </submittedName>
</protein>
<reference evidence="1 2" key="1">
    <citation type="submission" date="2016-10" db="EMBL/GenBank/DDBJ databases">
        <authorList>
            <person name="Varghese N."/>
            <person name="Submissions S."/>
        </authorList>
    </citation>
    <scope>NUCLEOTIDE SEQUENCE [LARGE SCALE GENOMIC DNA]</scope>
    <source>
        <strain evidence="1 2">CGMCC 1.7012</strain>
    </source>
</reference>
<dbReference type="Proteomes" id="UP000182314">
    <property type="component" value="Unassembled WGS sequence"/>
</dbReference>
<dbReference type="EMBL" id="FOKO01000004">
    <property type="protein sequence ID" value="SFC90108.1"/>
    <property type="molecule type" value="Genomic_DNA"/>
</dbReference>
<evidence type="ECO:0000313" key="2">
    <source>
        <dbReference type="Proteomes" id="UP000182314"/>
    </source>
</evidence>
<sequence>MAIIYDLNTSAWFNYYEFKYFLSDLTHAQ</sequence>
<proteinExistence type="predicted"/>
<comment type="caution">
    <text evidence="1">The sequence shown here is derived from an EMBL/GenBank/DDBJ whole genome shotgun (WGS) entry which is preliminary data.</text>
</comment>
<organism evidence="1 2">
    <name type="scientific">Kosakonia oryzae</name>
    <dbReference type="NCBI Taxonomy" id="497725"/>
    <lineage>
        <taxon>Bacteria</taxon>
        <taxon>Pseudomonadati</taxon>
        <taxon>Pseudomonadota</taxon>
        <taxon>Gammaproteobacteria</taxon>
        <taxon>Enterobacterales</taxon>
        <taxon>Enterobacteriaceae</taxon>
        <taxon>Kosakonia</taxon>
    </lineage>
</organism>
<name>A0AA94H5X4_9ENTR</name>
<gene>
    <name evidence="1" type="ORF">SAMN05216286_3680</name>
</gene>